<dbReference type="PANTHER" id="PTHR34203:SF13">
    <property type="entry name" value="EXPRESSED PROTEIN"/>
    <property type="match status" value="1"/>
</dbReference>
<dbReference type="EMBL" id="LKEG01000022">
    <property type="protein sequence ID" value="OAJ50727.1"/>
    <property type="molecule type" value="Genomic_DNA"/>
</dbReference>
<reference evidence="2 3" key="1">
    <citation type="submission" date="2015-09" db="EMBL/GenBank/DDBJ databases">
        <title>Genome sequence of Pseudomonas marginalis ICMP 3553.</title>
        <authorList>
            <person name="Visnovsky S."/>
            <person name="Lu A."/>
            <person name="Panda P."/>
            <person name="Pitman A."/>
        </authorList>
    </citation>
    <scope>NUCLEOTIDE SEQUENCE [LARGE SCALE GENOMIC DNA]</scope>
    <source>
        <strain evidence="2 3">ICMP 3553</strain>
    </source>
</reference>
<dbReference type="InterPro" id="IPR052514">
    <property type="entry name" value="SAM-dependent_MTase"/>
</dbReference>
<evidence type="ECO:0000259" key="1">
    <source>
        <dbReference type="Pfam" id="PF05050"/>
    </source>
</evidence>
<dbReference type="RefSeq" id="WP_064052340.1">
    <property type="nucleotide sequence ID" value="NZ_LKEG01000022.1"/>
</dbReference>
<organism evidence="2 3">
    <name type="scientific">Pseudomonas marginalis</name>
    <name type="common">Pseudomonas panacis</name>
    <dbReference type="NCBI Taxonomy" id="298"/>
    <lineage>
        <taxon>Bacteria</taxon>
        <taxon>Pseudomonadati</taxon>
        <taxon>Pseudomonadota</taxon>
        <taxon>Gammaproteobacteria</taxon>
        <taxon>Pseudomonadales</taxon>
        <taxon>Pseudomonadaceae</taxon>
        <taxon>Pseudomonas</taxon>
    </lineage>
</organism>
<dbReference type="Pfam" id="PF05050">
    <property type="entry name" value="Methyltransf_21"/>
    <property type="match status" value="1"/>
</dbReference>
<evidence type="ECO:0000313" key="2">
    <source>
        <dbReference type="EMBL" id="OAJ50727.1"/>
    </source>
</evidence>
<dbReference type="PANTHER" id="PTHR34203">
    <property type="entry name" value="METHYLTRANSFERASE, FKBM FAMILY PROTEIN"/>
    <property type="match status" value="1"/>
</dbReference>
<name>A0A9X5L090_PSEMA</name>
<evidence type="ECO:0000313" key="3">
    <source>
        <dbReference type="Proteomes" id="UP000077563"/>
    </source>
</evidence>
<dbReference type="AlphaFoldDB" id="A0A9X5L090"/>
<accession>A0A9X5L090</accession>
<dbReference type="InterPro" id="IPR006342">
    <property type="entry name" value="FkbM_mtfrase"/>
</dbReference>
<gene>
    <name evidence="2" type="ORF">AO064_27285</name>
</gene>
<dbReference type="Gene3D" id="3.40.50.150">
    <property type="entry name" value="Vaccinia Virus protein VP39"/>
    <property type="match status" value="1"/>
</dbReference>
<dbReference type="InterPro" id="IPR029063">
    <property type="entry name" value="SAM-dependent_MTases_sf"/>
</dbReference>
<dbReference type="NCBIfam" id="TIGR01444">
    <property type="entry name" value="fkbM_fam"/>
    <property type="match status" value="1"/>
</dbReference>
<comment type="caution">
    <text evidence="2">The sequence shown here is derived from an EMBL/GenBank/DDBJ whole genome shotgun (WGS) entry which is preliminary data.</text>
</comment>
<protein>
    <recommendedName>
        <fullName evidence="1">Methyltransferase FkbM domain-containing protein</fullName>
    </recommendedName>
</protein>
<dbReference type="SUPFAM" id="SSF53335">
    <property type="entry name" value="S-adenosyl-L-methionine-dependent methyltransferases"/>
    <property type="match status" value="1"/>
</dbReference>
<dbReference type="Proteomes" id="UP000077563">
    <property type="component" value="Unassembled WGS sequence"/>
</dbReference>
<feature type="domain" description="Methyltransferase FkbM" evidence="1">
    <location>
        <begin position="106"/>
        <end position="270"/>
    </location>
</feature>
<proteinExistence type="predicted"/>
<sequence>MKHIEEMRQSFEKHDSSKPDYIDGMYNNFHSKLFSYASWLPQTNIARIEISDGEVVMTSRDNGLKIICPKFDQRVAPIEILNFGDYEATDSNMIMRLVKPNSCILDIGANIGWYALNIAKQNPNAKIYAFEPIKSTYLALEKNIKLNNLTNIKPFNFGFSSEEKTLEFYFYPEGSGNASLANLSGRPDIEKITCDVKVIDKFSTTLNLPKIDFIKCDVEGAELFVFKGALTLLGKDKPVVFTEMLRKWAAKFNYHPNEIIVLFRELGYKCFTANEKGQLHTFSLMDDLTLETNFFFLHEIQHALEIEELSVQ</sequence>